<dbReference type="EMBL" id="AP019376">
    <property type="protein sequence ID" value="BBH87699.1"/>
    <property type="molecule type" value="Genomic_DNA"/>
</dbReference>
<evidence type="ECO:0000313" key="3">
    <source>
        <dbReference type="EMBL" id="BBH87699.1"/>
    </source>
</evidence>
<dbReference type="Pfam" id="PF13490">
    <property type="entry name" value="zf-HC2"/>
    <property type="match status" value="1"/>
</dbReference>
<dbReference type="Gene3D" id="1.10.10.1320">
    <property type="entry name" value="Anti-sigma factor, zinc-finger domain"/>
    <property type="match status" value="1"/>
</dbReference>
<feature type="transmembrane region" description="Helical" evidence="1">
    <location>
        <begin position="219"/>
        <end position="236"/>
    </location>
</feature>
<evidence type="ECO:0000256" key="1">
    <source>
        <dbReference type="SAM" id="Phobius"/>
    </source>
</evidence>
<feature type="transmembrane region" description="Helical" evidence="1">
    <location>
        <begin position="146"/>
        <end position="163"/>
    </location>
</feature>
<feature type="transmembrane region" description="Helical" evidence="1">
    <location>
        <begin position="119"/>
        <end position="140"/>
    </location>
</feature>
<keyword evidence="1" id="KW-1133">Transmembrane helix</keyword>
<keyword evidence="1" id="KW-0812">Transmembrane</keyword>
<accession>A0A455SL59</accession>
<feature type="transmembrane region" description="Helical" evidence="1">
    <location>
        <begin position="183"/>
        <end position="207"/>
    </location>
</feature>
<dbReference type="InterPro" id="IPR041916">
    <property type="entry name" value="Anti_sigma_zinc_sf"/>
</dbReference>
<keyword evidence="1" id="KW-0472">Membrane</keyword>
<dbReference type="InterPro" id="IPR027383">
    <property type="entry name" value="Znf_put"/>
</dbReference>
<dbReference type="AlphaFoldDB" id="A0A455SL59"/>
<proteinExistence type="predicted"/>
<protein>
    <recommendedName>
        <fullName evidence="2">Putative zinc-finger domain-containing protein</fullName>
    </recommendedName>
</protein>
<gene>
    <name evidence="3" type="ORF">KTC_24500</name>
</gene>
<organism evidence="3">
    <name type="scientific">Thermosporothrix sp. COM3</name>
    <dbReference type="NCBI Taxonomy" id="2490863"/>
    <lineage>
        <taxon>Bacteria</taxon>
        <taxon>Bacillati</taxon>
        <taxon>Chloroflexota</taxon>
        <taxon>Ktedonobacteria</taxon>
        <taxon>Ktedonobacterales</taxon>
        <taxon>Thermosporotrichaceae</taxon>
        <taxon>Thermosporothrix</taxon>
    </lineage>
</organism>
<reference evidence="3" key="1">
    <citation type="submission" date="2018-12" db="EMBL/GenBank/DDBJ databases">
        <title>Novel natural products biosynthetic potential of the class Ktedonobacteria.</title>
        <authorList>
            <person name="Zheng Y."/>
            <person name="Saitou A."/>
            <person name="Wang C.M."/>
            <person name="Toyoda A."/>
            <person name="Minakuchi Y."/>
            <person name="Sekiguchi Y."/>
            <person name="Ueda K."/>
            <person name="Takano H."/>
            <person name="Sakai Y."/>
            <person name="Yokota A."/>
            <person name="Yabe S."/>
        </authorList>
    </citation>
    <scope>NUCLEOTIDE SEQUENCE</scope>
    <source>
        <strain evidence="3">COM3</strain>
    </source>
</reference>
<feature type="transmembrane region" description="Helical" evidence="1">
    <location>
        <begin position="243"/>
        <end position="264"/>
    </location>
</feature>
<evidence type="ECO:0000259" key="2">
    <source>
        <dbReference type="Pfam" id="PF13490"/>
    </source>
</evidence>
<feature type="transmembrane region" description="Helical" evidence="1">
    <location>
        <begin position="276"/>
        <end position="298"/>
    </location>
</feature>
<feature type="domain" description="Putative zinc-finger" evidence="2">
    <location>
        <begin position="7"/>
        <end position="41"/>
    </location>
</feature>
<sequence length="304" mass="34447">MIEPYSCEQSQGLLPWFITGKLTEGERQRLMSHLKSCSVCQEELKLWRGFAADVTELYQRTQPEVVQPFTPSWNSFSQRLSGEVQQTSLLAHWMQKLHSIGERGVALVTFQLLLTPGEVWIVQGAAFFLMLLLTVVPLPLTVNTQLLQFLMVLQAVICFPLLFREREHMEIELLPTTVTSPRLLLLCRLLVYGIIQLGLNGGVTLLFSMTHVLSLSGFLMQWLGPLCFMVAVAFFLSTVVRPLIALPILIVLWSARMLAWFSAFRYSTVSLAIEHFWSSGPLLAIGTLCLLLGTLFLARRERFM</sequence>
<name>A0A455SL59_9CHLR</name>